<dbReference type="InterPro" id="IPR011333">
    <property type="entry name" value="SKP1/BTB/POZ_sf"/>
</dbReference>
<dbReference type="Pfam" id="PF00651">
    <property type="entry name" value="BTB"/>
    <property type="match status" value="1"/>
</dbReference>
<evidence type="ECO:0000259" key="2">
    <source>
        <dbReference type="PROSITE" id="PS50097"/>
    </source>
</evidence>
<accession>A0A9J6BLI0</accession>
<reference evidence="3" key="1">
    <citation type="submission" date="2021-03" db="EMBL/GenBank/DDBJ databases">
        <title>Chromosome level genome of the anhydrobiotic midge Polypedilum vanderplanki.</title>
        <authorList>
            <person name="Yoshida Y."/>
            <person name="Kikawada T."/>
            <person name="Gusev O."/>
        </authorList>
    </citation>
    <scope>NUCLEOTIDE SEQUENCE</scope>
    <source>
        <strain evidence="3">NIAS01</strain>
        <tissue evidence="3">Whole body or cell culture</tissue>
    </source>
</reference>
<name>A0A9J6BLI0_POLVA</name>
<feature type="domain" description="BTB" evidence="2">
    <location>
        <begin position="218"/>
        <end position="282"/>
    </location>
</feature>
<protein>
    <recommendedName>
        <fullName evidence="2">BTB domain-containing protein</fullName>
    </recommendedName>
</protein>
<dbReference type="AlphaFoldDB" id="A0A9J6BLI0"/>
<feature type="coiled-coil region" evidence="1">
    <location>
        <begin position="188"/>
        <end position="215"/>
    </location>
</feature>
<proteinExistence type="predicted"/>
<dbReference type="Gene3D" id="3.30.710.10">
    <property type="entry name" value="Potassium Channel Kv1.1, Chain A"/>
    <property type="match status" value="1"/>
</dbReference>
<dbReference type="PANTHER" id="PTHR24413">
    <property type="entry name" value="SPECKLE-TYPE POZ PROTEIN"/>
    <property type="match status" value="1"/>
</dbReference>
<evidence type="ECO:0000256" key="1">
    <source>
        <dbReference type="SAM" id="Coils"/>
    </source>
</evidence>
<organism evidence="3 4">
    <name type="scientific">Polypedilum vanderplanki</name>
    <name type="common">Sleeping chironomid midge</name>
    <dbReference type="NCBI Taxonomy" id="319348"/>
    <lineage>
        <taxon>Eukaryota</taxon>
        <taxon>Metazoa</taxon>
        <taxon>Ecdysozoa</taxon>
        <taxon>Arthropoda</taxon>
        <taxon>Hexapoda</taxon>
        <taxon>Insecta</taxon>
        <taxon>Pterygota</taxon>
        <taxon>Neoptera</taxon>
        <taxon>Endopterygota</taxon>
        <taxon>Diptera</taxon>
        <taxon>Nematocera</taxon>
        <taxon>Chironomoidea</taxon>
        <taxon>Chironomidae</taxon>
        <taxon>Chironominae</taxon>
        <taxon>Polypedilum</taxon>
        <taxon>Polypedilum</taxon>
    </lineage>
</organism>
<dbReference type="SUPFAM" id="SSF52058">
    <property type="entry name" value="L domain-like"/>
    <property type="match status" value="1"/>
</dbReference>
<evidence type="ECO:0000313" key="4">
    <source>
        <dbReference type="Proteomes" id="UP001107558"/>
    </source>
</evidence>
<dbReference type="InterPro" id="IPR000210">
    <property type="entry name" value="BTB/POZ_dom"/>
</dbReference>
<gene>
    <name evidence="3" type="ORF">PVAND_000874</name>
</gene>
<evidence type="ECO:0000313" key="3">
    <source>
        <dbReference type="EMBL" id="KAG5670626.1"/>
    </source>
</evidence>
<dbReference type="SMART" id="SM00225">
    <property type="entry name" value="BTB"/>
    <property type="match status" value="1"/>
</dbReference>
<comment type="caution">
    <text evidence="3">The sequence shown here is derived from an EMBL/GenBank/DDBJ whole genome shotgun (WGS) entry which is preliminary data.</text>
</comment>
<dbReference type="OrthoDB" id="7759945at2759"/>
<keyword evidence="4" id="KW-1185">Reference proteome</keyword>
<dbReference type="EMBL" id="JADBJN010000003">
    <property type="protein sequence ID" value="KAG5670626.1"/>
    <property type="molecule type" value="Genomic_DNA"/>
</dbReference>
<dbReference type="CDD" id="cd18186">
    <property type="entry name" value="BTB_POZ_ZBTB_KLHL-like"/>
    <property type="match status" value="1"/>
</dbReference>
<keyword evidence="1" id="KW-0175">Coiled coil</keyword>
<sequence length="389" mass="45949">MSQKIQCEFRIKWKFRKNHYSCDINNQMFNENEKIEIYGKHLEGKSNEDVNAITLMNCKLSKFPRGLKIIFPYLQSIHIFKSNLSKLSKEDLKEFKTLKQLYLEDNEILFLQENLFSDMKSLEILSVHEQNLLVIEPNIFNNLENIKCIDFRQCNLVNFVYNSDGSGDCKTLEEVKIKLQEIPQVFALKLLFDKLQELERDSKFLKELKTAMNKENFKDFNVIVDKEQFHAHKLVLAARSPVFAEMIENNSDLESLNLVDISPDIFREVYNFMYTNEFPNPENVNLVHLLIASEKLKIKNLADFAANTLLNKIIDENAFELLTLGRKYDYKELQEKSFKKIKEFFDGEHIDEGLINKPETLKKLIDLKREKIRYLAELEQKFKSIMKEN</sequence>
<dbReference type="InterPro" id="IPR032675">
    <property type="entry name" value="LRR_dom_sf"/>
</dbReference>
<dbReference type="Gene3D" id="3.80.10.10">
    <property type="entry name" value="Ribonuclease Inhibitor"/>
    <property type="match status" value="1"/>
</dbReference>
<dbReference type="SUPFAM" id="SSF54695">
    <property type="entry name" value="POZ domain"/>
    <property type="match status" value="1"/>
</dbReference>
<dbReference type="PROSITE" id="PS50097">
    <property type="entry name" value="BTB"/>
    <property type="match status" value="1"/>
</dbReference>
<dbReference type="Proteomes" id="UP001107558">
    <property type="component" value="Chromosome 3"/>
</dbReference>